<dbReference type="AlphaFoldDB" id="A0A1X6YTN5"/>
<keyword evidence="3" id="KW-1185">Reference proteome</keyword>
<dbReference type="Proteomes" id="UP000193963">
    <property type="component" value="Unassembled WGS sequence"/>
</dbReference>
<organism evidence="2 3">
    <name type="scientific">Pseudooceanicola marinus</name>
    <dbReference type="NCBI Taxonomy" id="396013"/>
    <lineage>
        <taxon>Bacteria</taxon>
        <taxon>Pseudomonadati</taxon>
        <taxon>Pseudomonadota</taxon>
        <taxon>Alphaproteobacteria</taxon>
        <taxon>Rhodobacterales</taxon>
        <taxon>Paracoccaceae</taxon>
        <taxon>Pseudooceanicola</taxon>
    </lineage>
</organism>
<feature type="chain" id="PRO_5013253714" description="DUF1223 domain-containing protein" evidence="1">
    <location>
        <begin position="28"/>
        <end position="253"/>
    </location>
</feature>
<feature type="signal peptide" evidence="1">
    <location>
        <begin position="1"/>
        <end position="27"/>
    </location>
</feature>
<gene>
    <name evidence="2" type="ORF">PSM7751_01173</name>
</gene>
<dbReference type="PANTHER" id="PTHR36057">
    <property type="match status" value="1"/>
</dbReference>
<proteinExistence type="predicted"/>
<protein>
    <recommendedName>
        <fullName evidence="4">DUF1223 domain-containing protein</fullName>
    </recommendedName>
</protein>
<evidence type="ECO:0008006" key="4">
    <source>
        <dbReference type="Google" id="ProtNLM"/>
    </source>
</evidence>
<name>A0A1X6YTN5_9RHOB</name>
<dbReference type="InterPro" id="IPR036249">
    <property type="entry name" value="Thioredoxin-like_sf"/>
</dbReference>
<dbReference type="InterPro" id="IPR010634">
    <property type="entry name" value="DUF1223"/>
</dbReference>
<dbReference type="SUPFAM" id="SSF52833">
    <property type="entry name" value="Thioredoxin-like"/>
    <property type="match status" value="1"/>
</dbReference>
<evidence type="ECO:0000256" key="1">
    <source>
        <dbReference type="SAM" id="SignalP"/>
    </source>
</evidence>
<evidence type="ECO:0000313" key="2">
    <source>
        <dbReference type="EMBL" id="SLN29021.1"/>
    </source>
</evidence>
<keyword evidence="1" id="KW-0732">Signal</keyword>
<accession>A0A1X6YTN5</accession>
<dbReference type="EMBL" id="FWFN01000002">
    <property type="protein sequence ID" value="SLN29021.1"/>
    <property type="molecule type" value="Genomic_DNA"/>
</dbReference>
<dbReference type="InterPro" id="IPR006311">
    <property type="entry name" value="TAT_signal"/>
</dbReference>
<dbReference type="PANTHER" id="PTHR36057:SF1">
    <property type="entry name" value="LIPOPROTEIN LIPID ATTACHMENT SITE-LIKE PROTEIN, PUTATIVE (DUF1223)-RELATED"/>
    <property type="match status" value="1"/>
</dbReference>
<dbReference type="Pfam" id="PF06764">
    <property type="entry name" value="DUF1223"/>
    <property type="match status" value="1"/>
</dbReference>
<reference evidence="2 3" key="1">
    <citation type="submission" date="2017-03" db="EMBL/GenBank/DDBJ databases">
        <authorList>
            <person name="Afonso C.L."/>
            <person name="Miller P.J."/>
            <person name="Scott M.A."/>
            <person name="Spackman E."/>
            <person name="Goraichik I."/>
            <person name="Dimitrov K.M."/>
            <person name="Suarez D.L."/>
            <person name="Swayne D.E."/>
        </authorList>
    </citation>
    <scope>NUCLEOTIDE SEQUENCE [LARGE SCALE GENOMIC DNA]</scope>
    <source>
        <strain evidence="2 3">CECT 7751</strain>
    </source>
</reference>
<sequence>MVASRRDAMVAGLLSVGGMLAAGPAWAQTVSVSPGQDAPAETSPVVVELFTSQGCSSCPPADRMLQEMVHHPQVLPLSLHVDYWDYLGWKDGLADPMFTRRQKAYARAQGSRMVYTPQMIIDGQGFVKGAHEVEVADEIARARLRPKSVRVEVGKAAGGGYHLEVLPTEGLAAGPMQVTLVHYLPHKQVEILRGENAGARIDYVNVVTFWRPVADWDGRAPLKLAFDPVQDRPGAVLVQRAGMGPIEAAARLP</sequence>
<evidence type="ECO:0000313" key="3">
    <source>
        <dbReference type="Proteomes" id="UP000193963"/>
    </source>
</evidence>
<dbReference type="PROSITE" id="PS51318">
    <property type="entry name" value="TAT"/>
    <property type="match status" value="1"/>
</dbReference>